<dbReference type="GO" id="GO:0003723">
    <property type="term" value="F:RNA binding"/>
    <property type="evidence" value="ECO:0007669"/>
    <property type="project" value="InterPro"/>
</dbReference>
<dbReference type="InterPro" id="IPR036855">
    <property type="entry name" value="Znf_CCCH_sf"/>
</dbReference>
<gene>
    <name evidence="8" type="primary">PARPA_10503.1 scaffold 40716</name>
</gene>
<dbReference type="STRING" id="35722.A0A0B7NCG9"/>
<protein>
    <recommendedName>
        <fullName evidence="7">C3H1-type domain-containing protein</fullName>
    </recommendedName>
</protein>
<feature type="compositionally biased region" description="Low complexity" evidence="6">
    <location>
        <begin position="300"/>
        <end position="314"/>
    </location>
</feature>
<dbReference type="Gene3D" id="4.10.1000.10">
    <property type="entry name" value="Zinc finger, CCCH-type"/>
    <property type="match status" value="1"/>
</dbReference>
<feature type="compositionally biased region" description="Basic residues" evidence="6">
    <location>
        <begin position="320"/>
        <end position="334"/>
    </location>
</feature>
<keyword evidence="4 5" id="KW-0862">Zinc</keyword>
<dbReference type="AlphaFoldDB" id="A0A0B7NCG9"/>
<evidence type="ECO:0000256" key="3">
    <source>
        <dbReference type="ARBA" id="ARBA00022771"/>
    </source>
</evidence>
<dbReference type="GO" id="GO:0045892">
    <property type="term" value="P:negative regulation of DNA-templated transcription"/>
    <property type="evidence" value="ECO:0007669"/>
    <property type="project" value="InterPro"/>
</dbReference>
<dbReference type="InterPro" id="IPR045124">
    <property type="entry name" value="Su(sable)-like"/>
</dbReference>
<feature type="zinc finger region" description="C3H1-type" evidence="5">
    <location>
        <begin position="580"/>
        <end position="608"/>
    </location>
</feature>
<feature type="compositionally biased region" description="Low complexity" evidence="6">
    <location>
        <begin position="274"/>
        <end position="284"/>
    </location>
</feature>
<dbReference type="PANTHER" id="PTHR13119:SF12">
    <property type="entry name" value="PROTEIN SUPPRESSOR OF SABLE"/>
    <property type="match status" value="1"/>
</dbReference>
<feature type="domain" description="C3H1-type" evidence="7">
    <location>
        <begin position="484"/>
        <end position="511"/>
    </location>
</feature>
<accession>A0A0B7NCG9</accession>
<keyword evidence="3 5" id="KW-0863">Zinc-finger</keyword>
<evidence type="ECO:0000256" key="5">
    <source>
        <dbReference type="PROSITE-ProRule" id="PRU00723"/>
    </source>
</evidence>
<keyword evidence="9" id="KW-1185">Reference proteome</keyword>
<organism evidence="8 9">
    <name type="scientific">Parasitella parasitica</name>
    <dbReference type="NCBI Taxonomy" id="35722"/>
    <lineage>
        <taxon>Eukaryota</taxon>
        <taxon>Fungi</taxon>
        <taxon>Fungi incertae sedis</taxon>
        <taxon>Mucoromycota</taxon>
        <taxon>Mucoromycotina</taxon>
        <taxon>Mucoromycetes</taxon>
        <taxon>Mucorales</taxon>
        <taxon>Mucorineae</taxon>
        <taxon>Mucoraceae</taxon>
        <taxon>Parasitella</taxon>
    </lineage>
</organism>
<dbReference type="SUPFAM" id="SSF90229">
    <property type="entry name" value="CCCH zinc finger"/>
    <property type="match status" value="4"/>
</dbReference>
<feature type="domain" description="C3H1-type" evidence="7">
    <location>
        <begin position="622"/>
        <end position="644"/>
    </location>
</feature>
<feature type="zinc finger region" description="C3H1-type" evidence="5">
    <location>
        <begin position="484"/>
        <end position="511"/>
    </location>
</feature>
<feature type="domain" description="C3H1-type" evidence="7">
    <location>
        <begin position="549"/>
        <end position="571"/>
    </location>
</feature>
<feature type="region of interest" description="Disordered" evidence="6">
    <location>
        <begin position="175"/>
        <end position="347"/>
    </location>
</feature>
<dbReference type="GO" id="GO:0008270">
    <property type="term" value="F:zinc ion binding"/>
    <property type="evidence" value="ECO:0007669"/>
    <property type="project" value="UniProtKB-KW"/>
</dbReference>
<evidence type="ECO:0000313" key="8">
    <source>
        <dbReference type="EMBL" id="CEP16251.1"/>
    </source>
</evidence>
<feature type="zinc finger region" description="C3H1-type" evidence="5">
    <location>
        <begin position="519"/>
        <end position="546"/>
    </location>
</feature>
<keyword evidence="2" id="KW-0677">Repeat</keyword>
<evidence type="ECO:0000259" key="7">
    <source>
        <dbReference type="PROSITE" id="PS50103"/>
    </source>
</evidence>
<keyword evidence="1 5" id="KW-0479">Metal-binding</keyword>
<reference evidence="8 9" key="1">
    <citation type="submission" date="2014-09" db="EMBL/GenBank/DDBJ databases">
        <authorList>
            <person name="Ellenberger Sabrina"/>
        </authorList>
    </citation>
    <scope>NUCLEOTIDE SEQUENCE [LARGE SCALE GENOMIC DNA]</scope>
    <source>
        <strain evidence="8 9">CBS 412.66</strain>
    </source>
</reference>
<dbReference type="SMART" id="SM00356">
    <property type="entry name" value="ZnF_C3H1"/>
    <property type="match status" value="5"/>
</dbReference>
<dbReference type="GO" id="GO:0005634">
    <property type="term" value="C:nucleus"/>
    <property type="evidence" value="ECO:0007669"/>
    <property type="project" value="TreeGrafter"/>
</dbReference>
<feature type="compositionally biased region" description="Polar residues" evidence="6">
    <location>
        <begin position="398"/>
        <end position="447"/>
    </location>
</feature>
<dbReference type="PROSITE" id="PS50103">
    <property type="entry name" value="ZF_C3H1"/>
    <property type="match status" value="5"/>
</dbReference>
<feature type="compositionally biased region" description="Polar residues" evidence="6">
    <location>
        <begin position="234"/>
        <end position="244"/>
    </location>
</feature>
<dbReference type="Pfam" id="PF00642">
    <property type="entry name" value="zf-CCCH"/>
    <property type="match status" value="1"/>
</dbReference>
<evidence type="ECO:0000256" key="1">
    <source>
        <dbReference type="ARBA" id="ARBA00022723"/>
    </source>
</evidence>
<evidence type="ECO:0000256" key="6">
    <source>
        <dbReference type="SAM" id="MobiDB-lite"/>
    </source>
</evidence>
<dbReference type="EMBL" id="LN732953">
    <property type="protein sequence ID" value="CEP16251.1"/>
    <property type="molecule type" value="Genomic_DNA"/>
</dbReference>
<dbReference type="Gene3D" id="3.30.1370.210">
    <property type="match status" value="1"/>
</dbReference>
<proteinExistence type="predicted"/>
<feature type="domain" description="C3H1-type" evidence="7">
    <location>
        <begin position="580"/>
        <end position="608"/>
    </location>
</feature>
<dbReference type="InterPro" id="IPR000571">
    <property type="entry name" value="Znf_CCCH"/>
</dbReference>
<feature type="compositionally biased region" description="Polar residues" evidence="6">
    <location>
        <begin position="48"/>
        <end position="58"/>
    </location>
</feature>
<feature type="compositionally biased region" description="Low complexity" evidence="6">
    <location>
        <begin position="245"/>
        <end position="265"/>
    </location>
</feature>
<sequence>MSSKPTSVRDFLLNVPPPSNQVKDALILEELNKLQANKLINKPPTLPKPTTAQIIRNNSLREPEKRKLTSSNGPLSEISPESDRITGPVKKFKRPSCGNGPLPLSSLSAAKLFPPLATTSSITAITETASTSTEHLTSAIARRGSDGSRNDVADKSKNKTTDIVDILATIFQARKSSTSPEQTKGKVKSPQSTAPVRRSSASLQSTEPSPFAGPQPVQTQEESSSSLSAAAPQLVTSLPSATTVPISDSSSPTSPKSGPPSSESSIRLNVKQQPANASSPSNASLGRNNALRLPTPPHLQYQNKKAAAAYASNPPINPKKLSKNQQKKLNRMKKAANATKEHKDYPAEIKDAGFDDLFEDYQKATSAKSSSSKQQDSNSSQNKKASKQQRNNKPKQPATRQNTMNHKQNNGQPNILQPLKQQSGATANSEKKQTPIQSINNSASSLAGNKRSIEEISREIIGAPDPIKINANQPNKRQKTKKPFVPLVTCRFFANGHCKDGDACTFKHDVADVVARPNPKKSIVCEFFKTGSCCKFDACEYSHDLKLEPCKFFHLKNNCRNDDCPYSHAPLDQDMLAKLTSLTGPCYFYHLKGVCNQGDICHFSHEPITDEQMRELEKIVHPCKFFHLEGQCVKDGCYFSHEDADPKLVAQLKEQSKKLQ</sequence>
<feature type="region of interest" description="Disordered" evidence="6">
    <location>
        <begin position="39"/>
        <end position="88"/>
    </location>
</feature>
<evidence type="ECO:0000256" key="2">
    <source>
        <dbReference type="ARBA" id="ARBA00022737"/>
    </source>
</evidence>
<feature type="domain" description="C3H1-type" evidence="7">
    <location>
        <begin position="519"/>
        <end position="546"/>
    </location>
</feature>
<name>A0A0B7NCG9_9FUNG</name>
<dbReference type="PANTHER" id="PTHR13119">
    <property type="entry name" value="ZINC FINGER CCCH DOMAIN-CONTAINING PROTEI"/>
    <property type="match status" value="1"/>
</dbReference>
<evidence type="ECO:0000313" key="9">
    <source>
        <dbReference type="Proteomes" id="UP000054107"/>
    </source>
</evidence>
<evidence type="ECO:0000256" key="4">
    <source>
        <dbReference type="ARBA" id="ARBA00022833"/>
    </source>
</evidence>
<feature type="zinc finger region" description="C3H1-type" evidence="5">
    <location>
        <begin position="622"/>
        <end position="644"/>
    </location>
</feature>
<feature type="compositionally biased region" description="Basic residues" evidence="6">
    <location>
        <begin position="384"/>
        <end position="393"/>
    </location>
</feature>
<feature type="region of interest" description="Disordered" evidence="6">
    <location>
        <begin position="363"/>
        <end position="450"/>
    </location>
</feature>
<dbReference type="OrthoDB" id="411372at2759"/>
<feature type="compositionally biased region" description="Polar residues" evidence="6">
    <location>
        <begin position="189"/>
        <end position="208"/>
    </location>
</feature>
<feature type="compositionally biased region" description="Low complexity" evidence="6">
    <location>
        <begin position="363"/>
        <end position="383"/>
    </location>
</feature>
<feature type="zinc finger region" description="C3H1-type" evidence="5">
    <location>
        <begin position="549"/>
        <end position="571"/>
    </location>
</feature>
<dbReference type="Proteomes" id="UP000054107">
    <property type="component" value="Unassembled WGS sequence"/>
</dbReference>